<evidence type="ECO:0000313" key="3">
    <source>
        <dbReference type="Proteomes" id="UP001596058"/>
    </source>
</evidence>
<accession>A0ABW1DCK1</accession>
<reference evidence="3" key="1">
    <citation type="journal article" date="2019" name="Int. J. Syst. Evol. Microbiol.">
        <title>The Global Catalogue of Microorganisms (GCM) 10K type strain sequencing project: providing services to taxonomists for standard genome sequencing and annotation.</title>
        <authorList>
            <consortium name="The Broad Institute Genomics Platform"/>
            <consortium name="The Broad Institute Genome Sequencing Center for Infectious Disease"/>
            <person name="Wu L."/>
            <person name="Ma J."/>
        </authorList>
    </citation>
    <scope>NUCLEOTIDE SEQUENCE [LARGE SCALE GENOMIC DNA]</scope>
    <source>
        <strain evidence="3">CCUG 53903</strain>
    </source>
</reference>
<protein>
    <submittedName>
        <fullName evidence="2">HD domain-containing protein</fullName>
    </submittedName>
</protein>
<dbReference type="SUPFAM" id="SSF109604">
    <property type="entry name" value="HD-domain/PDEase-like"/>
    <property type="match status" value="1"/>
</dbReference>
<dbReference type="Pfam" id="PF13328">
    <property type="entry name" value="HD_4"/>
    <property type="match status" value="1"/>
</dbReference>
<dbReference type="Proteomes" id="UP001596058">
    <property type="component" value="Unassembled WGS sequence"/>
</dbReference>
<comment type="caution">
    <text evidence="2">The sequence shown here is derived from an EMBL/GenBank/DDBJ whole genome shotgun (WGS) entry which is preliminary data.</text>
</comment>
<feature type="domain" description="HD/PDEase" evidence="1">
    <location>
        <begin position="42"/>
        <end position="119"/>
    </location>
</feature>
<dbReference type="PANTHER" id="PTHR21262:SF31">
    <property type="entry name" value="GTP PYROPHOSPHOKINASE"/>
    <property type="match status" value="1"/>
</dbReference>
<dbReference type="RefSeq" id="WP_379523859.1">
    <property type="nucleotide sequence ID" value="NZ_JBHSPA010000112.1"/>
</dbReference>
<dbReference type="Gene3D" id="1.10.3210.10">
    <property type="entry name" value="Hypothetical protein af1432"/>
    <property type="match status" value="1"/>
</dbReference>
<evidence type="ECO:0000313" key="2">
    <source>
        <dbReference type="EMBL" id="MFC5834446.1"/>
    </source>
</evidence>
<name>A0ABW1DCK1_9ACTN</name>
<sequence length="269" mass="29368">MTGLLEPLLARLPADLTAAERDRIQRAYEFADRCHAGQVRKSGDPYITHPVAVAEIVLDVGLDCATVCAALLHDVMRDTECDAAQLRAEFGDEITTLVQSMTELDYSDGLPAVADELVSIARGRLTHLPRDTGATFRVLVLGALLLPAAVRASYLDEWLGELDVLRDRRARTRFAFRLALGMPALALTLRRPARSGLIGHLLAVLRWILCTDLRTWTPLTVLLGWMIVEAASHSLGDAAVIVITVPPILHAGVTRLRAKLGLDQPDECT</sequence>
<keyword evidence="3" id="KW-1185">Reference proteome</keyword>
<evidence type="ECO:0000259" key="1">
    <source>
        <dbReference type="SMART" id="SM00471"/>
    </source>
</evidence>
<gene>
    <name evidence="2" type="ORF">ACFPZ3_62280</name>
</gene>
<dbReference type="PANTHER" id="PTHR21262">
    <property type="entry name" value="GUANOSINE-3',5'-BIS DIPHOSPHATE 3'-PYROPHOSPHOHYDROLASE"/>
    <property type="match status" value="1"/>
</dbReference>
<dbReference type="EMBL" id="JBHSPA010000112">
    <property type="protein sequence ID" value="MFC5834446.1"/>
    <property type="molecule type" value="Genomic_DNA"/>
</dbReference>
<dbReference type="SMART" id="SM00471">
    <property type="entry name" value="HDc"/>
    <property type="match status" value="1"/>
</dbReference>
<dbReference type="InterPro" id="IPR003607">
    <property type="entry name" value="HD/PDEase_dom"/>
</dbReference>
<proteinExistence type="predicted"/>
<organism evidence="2 3">
    <name type="scientific">Nonomuraea insulae</name>
    <dbReference type="NCBI Taxonomy" id="1616787"/>
    <lineage>
        <taxon>Bacteria</taxon>
        <taxon>Bacillati</taxon>
        <taxon>Actinomycetota</taxon>
        <taxon>Actinomycetes</taxon>
        <taxon>Streptosporangiales</taxon>
        <taxon>Streptosporangiaceae</taxon>
        <taxon>Nonomuraea</taxon>
    </lineage>
</organism>